<feature type="compositionally biased region" description="Basic and acidic residues" evidence="1">
    <location>
        <begin position="491"/>
        <end position="500"/>
    </location>
</feature>
<dbReference type="AlphaFoldDB" id="A0A8H5FE35"/>
<dbReference type="PANTHER" id="PTHR13318">
    <property type="entry name" value="PARTNER OF PAIRED, ISOFORM B-RELATED"/>
    <property type="match status" value="1"/>
</dbReference>
<dbReference type="InterPro" id="IPR032675">
    <property type="entry name" value="LRR_dom_sf"/>
</dbReference>
<evidence type="ECO:0000313" key="2">
    <source>
        <dbReference type="EMBL" id="KAF5333730.1"/>
    </source>
</evidence>
<dbReference type="InterPro" id="IPR001611">
    <property type="entry name" value="Leu-rich_rpt"/>
</dbReference>
<proteinExistence type="predicted"/>
<dbReference type="Pfam" id="PF13516">
    <property type="entry name" value="LRR_6"/>
    <property type="match status" value="1"/>
</dbReference>
<dbReference type="GO" id="GO:0031146">
    <property type="term" value="P:SCF-dependent proteasomal ubiquitin-dependent protein catabolic process"/>
    <property type="evidence" value="ECO:0007669"/>
    <property type="project" value="TreeGrafter"/>
</dbReference>
<protein>
    <recommendedName>
        <fullName evidence="4">RNI-like protein</fullName>
    </recommendedName>
</protein>
<evidence type="ECO:0008006" key="4">
    <source>
        <dbReference type="Google" id="ProtNLM"/>
    </source>
</evidence>
<keyword evidence="3" id="KW-1185">Reference proteome</keyword>
<evidence type="ECO:0000256" key="1">
    <source>
        <dbReference type="SAM" id="MobiDB-lite"/>
    </source>
</evidence>
<sequence length="500" mass="56217">MGEYGELTVAYHWLPRIAPGPSASHWFDRLIASSVIQHHILYDFSMEGLFREPASFHDNSDMFRITDRLPTEEEHRRVRHLVLQNLPPGSFTDDQLAEVAANCPQLETVVLSGAPETSNRTVVLLAQSATNLLGLDLSNCVEVTDVGVQELTNKSLPLHWLFLNGLKGLTDPSVSAVAKTFSRLVELELCDLPLLTPISVRDIWSYSRKLRTLRLANCPLLSDKAFPAPPSAVALEDMYAGEKPLPHRPTTWLETLPPLILRHTTENLRVLDLSSCKITDDAVDGIVTHAPRIQTLILSGCVMLTDKALESICKLRDHLDVLMLAHVSNITDGAVVQVARSCTELRCVDVAFCRNLTDMSVFELASLSRIRRLSLVRVHKITDLGIYALAEQATHMERLHLSYCDQLSLESVHLLIRTMRNLQHLTATGVPAFRRAGVQRFSEPPPSTYDDDQEAAFRVFSGDRIGALRRFLDKEEKRQRDAERQNIPFVPREDDKLDLY</sequence>
<dbReference type="PANTHER" id="PTHR13318:SF95">
    <property type="entry name" value="F-BOX PROTEIN YLR352W"/>
    <property type="match status" value="1"/>
</dbReference>
<feature type="region of interest" description="Disordered" evidence="1">
    <location>
        <begin position="476"/>
        <end position="500"/>
    </location>
</feature>
<accession>A0A8H5FE35</accession>
<reference evidence="2 3" key="1">
    <citation type="journal article" date="2020" name="ISME J.">
        <title>Uncovering the hidden diversity of litter-decomposition mechanisms in mushroom-forming fungi.</title>
        <authorList>
            <person name="Floudas D."/>
            <person name="Bentzer J."/>
            <person name="Ahren D."/>
            <person name="Johansson T."/>
            <person name="Persson P."/>
            <person name="Tunlid A."/>
        </authorList>
    </citation>
    <scope>NUCLEOTIDE SEQUENCE [LARGE SCALE GENOMIC DNA]</scope>
    <source>
        <strain evidence="2 3">CBS 175.51</strain>
    </source>
</reference>
<dbReference type="SMART" id="SM00367">
    <property type="entry name" value="LRR_CC"/>
    <property type="match status" value="9"/>
</dbReference>
<dbReference type="SUPFAM" id="SSF52047">
    <property type="entry name" value="RNI-like"/>
    <property type="match status" value="1"/>
</dbReference>
<dbReference type="OrthoDB" id="10257471at2759"/>
<dbReference type="GO" id="GO:0019005">
    <property type="term" value="C:SCF ubiquitin ligase complex"/>
    <property type="evidence" value="ECO:0007669"/>
    <property type="project" value="TreeGrafter"/>
</dbReference>
<gene>
    <name evidence="2" type="ORF">D9611_002623</name>
</gene>
<organism evidence="2 3">
    <name type="scientific">Ephemerocybe angulata</name>
    <dbReference type="NCBI Taxonomy" id="980116"/>
    <lineage>
        <taxon>Eukaryota</taxon>
        <taxon>Fungi</taxon>
        <taxon>Dikarya</taxon>
        <taxon>Basidiomycota</taxon>
        <taxon>Agaricomycotina</taxon>
        <taxon>Agaricomycetes</taxon>
        <taxon>Agaricomycetidae</taxon>
        <taxon>Agaricales</taxon>
        <taxon>Agaricineae</taxon>
        <taxon>Psathyrellaceae</taxon>
        <taxon>Ephemerocybe</taxon>
    </lineage>
</organism>
<name>A0A8H5FE35_9AGAR</name>
<dbReference type="EMBL" id="JAACJK010000109">
    <property type="protein sequence ID" value="KAF5333730.1"/>
    <property type="molecule type" value="Genomic_DNA"/>
</dbReference>
<dbReference type="InterPro" id="IPR006553">
    <property type="entry name" value="Leu-rich_rpt_Cys-con_subtyp"/>
</dbReference>
<comment type="caution">
    <text evidence="2">The sequence shown here is derived from an EMBL/GenBank/DDBJ whole genome shotgun (WGS) entry which is preliminary data.</text>
</comment>
<dbReference type="Proteomes" id="UP000541558">
    <property type="component" value="Unassembled WGS sequence"/>
</dbReference>
<evidence type="ECO:0000313" key="3">
    <source>
        <dbReference type="Proteomes" id="UP000541558"/>
    </source>
</evidence>
<dbReference type="Gene3D" id="3.80.10.10">
    <property type="entry name" value="Ribonuclease Inhibitor"/>
    <property type="match status" value="2"/>
</dbReference>